<comment type="caution">
    <text evidence="1">The sequence shown here is derived from an EMBL/GenBank/DDBJ whole genome shotgun (WGS) entry which is preliminary data.</text>
</comment>
<keyword evidence="2" id="KW-1185">Reference proteome</keyword>
<sequence>MSDRGVVPQTVIYQPCWGLSAFGMGGNTGCASLSDYGRCPFGGGLCRYFLSLCQHVDFWPSWLACLNWLIATKQSQPPKIAVQ</sequence>
<dbReference type="Proteomes" id="UP000031971">
    <property type="component" value="Unassembled WGS sequence"/>
</dbReference>
<accession>A0A0C2UVA7</accession>
<organism evidence="1 2">
    <name type="scientific">Paramagnetospirillum magnetotacticum MS-1</name>
    <dbReference type="NCBI Taxonomy" id="272627"/>
    <lineage>
        <taxon>Bacteria</taxon>
        <taxon>Pseudomonadati</taxon>
        <taxon>Pseudomonadota</taxon>
        <taxon>Alphaproteobacteria</taxon>
        <taxon>Rhodospirillales</taxon>
        <taxon>Magnetospirillaceae</taxon>
        <taxon>Paramagnetospirillum</taxon>
    </lineage>
</organism>
<protein>
    <submittedName>
        <fullName evidence="1">Uncharacterized protein</fullName>
    </submittedName>
</protein>
<evidence type="ECO:0000313" key="1">
    <source>
        <dbReference type="EMBL" id="KIL96761.1"/>
    </source>
</evidence>
<dbReference type="STRING" id="272627.CCC_01627"/>
<evidence type="ECO:0000313" key="2">
    <source>
        <dbReference type="Proteomes" id="UP000031971"/>
    </source>
</evidence>
<gene>
    <name evidence="1" type="ORF">CCC_01627</name>
</gene>
<reference evidence="1 2" key="1">
    <citation type="submission" date="2015-01" db="EMBL/GenBank/DDBJ databases">
        <title>Genome Sequence of Magnetospirillum magnetotacticum Strain MS-1.</title>
        <authorList>
            <person name="Marinov G.K."/>
            <person name="Smalley M.D."/>
            <person name="DeSalvo G."/>
        </authorList>
    </citation>
    <scope>NUCLEOTIDE SEQUENCE [LARGE SCALE GENOMIC DNA]</scope>
    <source>
        <strain evidence="1 2">MS-1</strain>
    </source>
</reference>
<proteinExistence type="predicted"/>
<dbReference type="EMBL" id="JXSL01000035">
    <property type="protein sequence ID" value="KIL96761.1"/>
    <property type="molecule type" value="Genomic_DNA"/>
</dbReference>
<dbReference type="AlphaFoldDB" id="A0A0C2UVA7"/>
<name>A0A0C2UVA7_PARME</name>